<evidence type="ECO:0000256" key="1">
    <source>
        <dbReference type="SAM" id="Phobius"/>
    </source>
</evidence>
<protein>
    <submittedName>
        <fullName evidence="2">Uncharacterized protein</fullName>
    </submittedName>
</protein>
<proteinExistence type="predicted"/>
<reference evidence="2" key="1">
    <citation type="journal article" date="2012" name="Science">
        <title>Fermentation, hydrogen, and sulfur metabolism in multiple uncultivated bacterial phyla.</title>
        <authorList>
            <person name="Wrighton K.C."/>
            <person name="Thomas B.C."/>
            <person name="Sharon I."/>
            <person name="Miller C.S."/>
            <person name="Castelle C.J."/>
            <person name="VerBerkmoes N.C."/>
            <person name="Wilkins M.J."/>
            <person name="Hettich R.L."/>
            <person name="Lipton M.S."/>
            <person name="Williams K.H."/>
            <person name="Long P.E."/>
            <person name="Banfield J.F."/>
        </authorList>
    </citation>
    <scope>NUCLEOTIDE SEQUENCE [LARGE SCALE GENOMIC DNA]</scope>
</reference>
<sequence>MSNVVIIIMTILGVIALYNAIVLYFLSSVQKKILHLESEIIESFFSKVNKIPAVVEIMRRYTRHPDIFEDIIYLHKMWIIYNIESIYDLLDLNQRIHREFQFLMKLSAKIPDLHRDGNFLYIRNYVIFFENQVERKIWEINVLLYTYNKFIKIKNISIFGFLVPIKKKLVIW</sequence>
<dbReference type="EMBL" id="AMFJ01000079">
    <property type="protein sequence ID" value="EKE29893.1"/>
    <property type="molecule type" value="Genomic_DNA"/>
</dbReference>
<dbReference type="AlphaFoldDB" id="K2G3R1"/>
<comment type="caution">
    <text evidence="2">The sequence shown here is derived from an EMBL/GenBank/DDBJ whole genome shotgun (WGS) entry which is preliminary data.</text>
</comment>
<organism evidence="2">
    <name type="scientific">uncultured bacterium</name>
    <name type="common">gcode 4</name>
    <dbReference type="NCBI Taxonomy" id="1234023"/>
    <lineage>
        <taxon>Bacteria</taxon>
        <taxon>environmental samples</taxon>
    </lineage>
</organism>
<dbReference type="InterPro" id="IPR023353">
    <property type="entry name" value="LemA-like_dom_sf"/>
</dbReference>
<keyword evidence="1" id="KW-1133">Transmembrane helix</keyword>
<feature type="transmembrane region" description="Helical" evidence="1">
    <location>
        <begin position="6"/>
        <end position="26"/>
    </location>
</feature>
<accession>K2G3R1</accession>
<name>K2G3R1_9BACT</name>
<keyword evidence="1" id="KW-0472">Membrane</keyword>
<keyword evidence="1" id="KW-0812">Transmembrane</keyword>
<evidence type="ECO:0000313" key="2">
    <source>
        <dbReference type="EMBL" id="EKE29893.1"/>
    </source>
</evidence>
<gene>
    <name evidence="2" type="ORF">ACD_2C00079G0010</name>
</gene>
<dbReference type="SUPFAM" id="SSF140478">
    <property type="entry name" value="LemA-like"/>
    <property type="match status" value="1"/>
</dbReference>